<comment type="caution">
    <text evidence="2">The sequence shown here is derived from an EMBL/GenBank/DDBJ whole genome shotgun (WGS) entry which is preliminary data.</text>
</comment>
<feature type="region of interest" description="Disordered" evidence="1">
    <location>
        <begin position="57"/>
        <end position="133"/>
    </location>
</feature>
<evidence type="ECO:0000313" key="3">
    <source>
        <dbReference type="Proteomes" id="UP000559256"/>
    </source>
</evidence>
<feature type="region of interest" description="Disordered" evidence="1">
    <location>
        <begin position="153"/>
        <end position="216"/>
    </location>
</feature>
<feature type="compositionally biased region" description="Low complexity" evidence="1">
    <location>
        <begin position="89"/>
        <end position="107"/>
    </location>
</feature>
<sequence length="234" mass="23953">MAAASAVVPNVVVSPSHSAGIHSPASTTSSTRILPNPNPTNIHQALAADTISAIDNDLSQNTTGSGSRIRRGSVHQSNPSLRGDFYANRLSRGSMASAGSGASSHRSLGFGESEPAYGDSTGTKGWGTGNNFERSTRVNTVYGVYGSSTGTKGWGTGNSFESLGNKSNRGSNVSIHSGGPNTVPQAHRTAASRSQNVPADAVSTTSRKSTSANLRNKVKDVVASTFKKSGDSSA</sequence>
<feature type="region of interest" description="Disordered" evidence="1">
    <location>
        <begin position="15"/>
        <end position="40"/>
    </location>
</feature>
<feature type="compositionally biased region" description="Polar residues" evidence="1">
    <location>
        <begin position="160"/>
        <end position="184"/>
    </location>
</feature>
<dbReference type="OrthoDB" id="3071016at2759"/>
<dbReference type="AlphaFoldDB" id="A0A8H5LL48"/>
<dbReference type="Proteomes" id="UP000559256">
    <property type="component" value="Unassembled WGS sequence"/>
</dbReference>
<feature type="compositionally biased region" description="Polar residues" evidence="1">
    <location>
        <begin position="57"/>
        <end position="66"/>
    </location>
</feature>
<protein>
    <submittedName>
        <fullName evidence="2">Uncharacterized protein</fullName>
    </submittedName>
</protein>
<feature type="compositionally biased region" description="Polar residues" evidence="1">
    <location>
        <begin position="24"/>
        <end position="40"/>
    </location>
</feature>
<dbReference type="EMBL" id="JAACJM010000042">
    <property type="protein sequence ID" value="KAF5361134.1"/>
    <property type="molecule type" value="Genomic_DNA"/>
</dbReference>
<feature type="compositionally biased region" description="Polar residues" evidence="1">
    <location>
        <begin position="191"/>
        <end position="214"/>
    </location>
</feature>
<evidence type="ECO:0000256" key="1">
    <source>
        <dbReference type="SAM" id="MobiDB-lite"/>
    </source>
</evidence>
<organism evidence="2 3">
    <name type="scientific">Tetrapyrgos nigripes</name>
    <dbReference type="NCBI Taxonomy" id="182062"/>
    <lineage>
        <taxon>Eukaryota</taxon>
        <taxon>Fungi</taxon>
        <taxon>Dikarya</taxon>
        <taxon>Basidiomycota</taxon>
        <taxon>Agaricomycotina</taxon>
        <taxon>Agaricomycetes</taxon>
        <taxon>Agaricomycetidae</taxon>
        <taxon>Agaricales</taxon>
        <taxon>Marasmiineae</taxon>
        <taxon>Marasmiaceae</taxon>
        <taxon>Tetrapyrgos</taxon>
    </lineage>
</organism>
<proteinExistence type="predicted"/>
<keyword evidence="3" id="KW-1185">Reference proteome</keyword>
<reference evidence="2 3" key="1">
    <citation type="journal article" date="2020" name="ISME J.">
        <title>Uncovering the hidden diversity of litter-decomposition mechanisms in mushroom-forming fungi.</title>
        <authorList>
            <person name="Floudas D."/>
            <person name="Bentzer J."/>
            <person name="Ahren D."/>
            <person name="Johansson T."/>
            <person name="Persson P."/>
            <person name="Tunlid A."/>
        </authorList>
    </citation>
    <scope>NUCLEOTIDE SEQUENCE [LARGE SCALE GENOMIC DNA]</scope>
    <source>
        <strain evidence="2 3">CBS 291.85</strain>
    </source>
</reference>
<accession>A0A8H5LL48</accession>
<name>A0A8H5LL48_9AGAR</name>
<gene>
    <name evidence="2" type="ORF">D9758_009055</name>
</gene>
<evidence type="ECO:0000313" key="2">
    <source>
        <dbReference type="EMBL" id="KAF5361134.1"/>
    </source>
</evidence>